<sequence length="82" mass="10249">MMSFNRFRIEWECRRGMRELDEMIMPFYKNHFDNLSQEQQNTFVEMLKFTDPELFRWLMNQEKAPQEEIQKIVELIQSRLEV</sequence>
<dbReference type="PANTHER" id="PTHR39585:SF1">
    <property type="entry name" value="FAD ASSEMBLY FACTOR SDHE"/>
    <property type="match status" value="1"/>
</dbReference>
<gene>
    <name evidence="6" type="ORF">QJU93_01620</name>
</gene>
<dbReference type="PANTHER" id="PTHR39585">
    <property type="entry name" value="FAD ASSEMBLY FACTOR SDHE"/>
    <property type="match status" value="1"/>
</dbReference>
<dbReference type="Pfam" id="PF03937">
    <property type="entry name" value="Sdh5"/>
    <property type="match status" value="1"/>
</dbReference>
<dbReference type="InterPro" id="IPR036714">
    <property type="entry name" value="SDH_sf"/>
</dbReference>
<evidence type="ECO:0000256" key="5">
    <source>
        <dbReference type="ARBA" id="ARBA00023186"/>
    </source>
</evidence>
<evidence type="ECO:0000256" key="2">
    <source>
        <dbReference type="ARBA" id="ARBA00008571"/>
    </source>
</evidence>
<reference evidence="6" key="1">
    <citation type="journal article" date="2023" name="Front. Microbiol.">
        <title>Phylogeography and host specificity of Pasteurellaceae pathogenic to sea-farmed fish in the north-east Atlantic.</title>
        <authorList>
            <person name="Gulla S."/>
            <person name="Colquhoun D.J."/>
            <person name="Olsen A.B."/>
            <person name="Spilsberg B."/>
            <person name="Lagesen K."/>
            <person name="Aakesson C.P."/>
            <person name="Strom S."/>
            <person name="Manji F."/>
            <person name="Birkbeck T.H."/>
            <person name="Nilsen H.K."/>
        </authorList>
    </citation>
    <scope>NUCLEOTIDE SEQUENCE</scope>
    <source>
        <strain evidence="6">TW16_20</strain>
    </source>
</reference>
<proteinExistence type="inferred from homology"/>
<evidence type="ECO:0000313" key="6">
    <source>
        <dbReference type="EMBL" id="MDP8172059.1"/>
    </source>
</evidence>
<dbReference type="Gene3D" id="1.10.150.250">
    <property type="entry name" value="Flavinator of succinate dehydrogenase"/>
    <property type="match status" value="1"/>
</dbReference>
<comment type="caution">
    <text evidence="6">The sequence shown here is derived from an EMBL/GenBank/DDBJ whole genome shotgun (WGS) entry which is preliminary data.</text>
</comment>
<comment type="similarity">
    <text evidence="2">Belongs to the SdhE FAD assembly factor family.</text>
</comment>
<organism evidence="6 7">
    <name type="scientific">Phocoenobacter skyensis</name>
    <dbReference type="NCBI Taxonomy" id="97481"/>
    <lineage>
        <taxon>Bacteria</taxon>
        <taxon>Pseudomonadati</taxon>
        <taxon>Pseudomonadota</taxon>
        <taxon>Gammaproteobacteria</taxon>
        <taxon>Pasteurellales</taxon>
        <taxon>Pasteurellaceae</taxon>
        <taxon>Phocoenobacter</taxon>
    </lineage>
</organism>
<accession>A0AAJ6N8A6</accession>
<protein>
    <recommendedName>
        <fullName evidence="3">FAD assembly factor SdhE</fullName>
    </recommendedName>
</protein>
<evidence type="ECO:0000256" key="4">
    <source>
        <dbReference type="ARBA" id="ARBA00022490"/>
    </source>
</evidence>
<dbReference type="Proteomes" id="UP001236239">
    <property type="component" value="Unassembled WGS sequence"/>
</dbReference>
<evidence type="ECO:0000256" key="1">
    <source>
        <dbReference type="ARBA" id="ARBA00004496"/>
    </source>
</evidence>
<dbReference type="GO" id="GO:0006105">
    <property type="term" value="P:succinate metabolic process"/>
    <property type="evidence" value="ECO:0007669"/>
    <property type="project" value="TreeGrafter"/>
</dbReference>
<comment type="subcellular location">
    <subcellularLocation>
        <location evidence="1">Cytoplasm</location>
    </subcellularLocation>
</comment>
<dbReference type="EMBL" id="JASAYQ010000002">
    <property type="protein sequence ID" value="MDP8172059.1"/>
    <property type="molecule type" value="Genomic_DNA"/>
</dbReference>
<dbReference type="RefSeq" id="WP_306373961.1">
    <property type="nucleotide sequence ID" value="NZ_JASAYK010000002.1"/>
</dbReference>
<evidence type="ECO:0000256" key="3">
    <source>
        <dbReference type="ARBA" id="ARBA00019418"/>
    </source>
</evidence>
<dbReference type="SUPFAM" id="SSF109910">
    <property type="entry name" value="YgfY-like"/>
    <property type="match status" value="1"/>
</dbReference>
<keyword evidence="4" id="KW-0963">Cytoplasm</keyword>
<evidence type="ECO:0000313" key="7">
    <source>
        <dbReference type="Proteomes" id="UP001236239"/>
    </source>
</evidence>
<dbReference type="GO" id="GO:0005737">
    <property type="term" value="C:cytoplasm"/>
    <property type="evidence" value="ECO:0007669"/>
    <property type="project" value="UniProtKB-SubCell"/>
</dbReference>
<dbReference type="InterPro" id="IPR050531">
    <property type="entry name" value="SdhE_FAD_assembly_factor"/>
</dbReference>
<dbReference type="InterPro" id="IPR005631">
    <property type="entry name" value="SDH"/>
</dbReference>
<dbReference type="AlphaFoldDB" id="A0AAJ6N8A6"/>
<keyword evidence="5" id="KW-0143">Chaperone</keyword>
<name>A0AAJ6N8A6_9PAST</name>